<sequence length="46" mass="5154">MECAKRISFVAVVVELYVAVDFRSATLAVHFTFATFARQSSDVEIQ</sequence>
<reference evidence="2" key="1">
    <citation type="submission" date="2022-11" db="UniProtKB">
        <authorList>
            <consortium name="WormBaseParasite"/>
        </authorList>
    </citation>
    <scope>IDENTIFICATION</scope>
</reference>
<dbReference type="Proteomes" id="UP000887565">
    <property type="component" value="Unplaced"/>
</dbReference>
<organism evidence="1 2">
    <name type="scientific">Romanomermis culicivorax</name>
    <name type="common">Nematode worm</name>
    <dbReference type="NCBI Taxonomy" id="13658"/>
    <lineage>
        <taxon>Eukaryota</taxon>
        <taxon>Metazoa</taxon>
        <taxon>Ecdysozoa</taxon>
        <taxon>Nematoda</taxon>
        <taxon>Enoplea</taxon>
        <taxon>Dorylaimia</taxon>
        <taxon>Mermithida</taxon>
        <taxon>Mermithoidea</taxon>
        <taxon>Mermithidae</taxon>
        <taxon>Romanomermis</taxon>
    </lineage>
</organism>
<accession>A0A915HJM6</accession>
<evidence type="ECO:0000313" key="1">
    <source>
        <dbReference type="Proteomes" id="UP000887565"/>
    </source>
</evidence>
<protein>
    <submittedName>
        <fullName evidence="2">Uncharacterized protein</fullName>
    </submittedName>
</protein>
<evidence type="ECO:0000313" key="2">
    <source>
        <dbReference type="WBParaSite" id="nRc.2.0.1.t01531-RA"/>
    </source>
</evidence>
<proteinExistence type="predicted"/>
<dbReference type="WBParaSite" id="nRc.2.0.1.t01531-RA">
    <property type="protein sequence ID" value="nRc.2.0.1.t01531-RA"/>
    <property type="gene ID" value="nRc.2.0.1.g01531"/>
</dbReference>
<name>A0A915HJM6_ROMCU</name>
<dbReference type="AlphaFoldDB" id="A0A915HJM6"/>
<keyword evidence="1" id="KW-1185">Reference proteome</keyword>